<evidence type="ECO:0000256" key="1">
    <source>
        <dbReference type="ARBA" id="ARBA00005048"/>
    </source>
</evidence>
<dbReference type="RefSeq" id="WP_013194346.1">
    <property type="nucleotide sequence ID" value="NC_014253.1"/>
</dbReference>
<dbReference type="OrthoDB" id="6358at2157"/>
<dbReference type="SUPFAM" id="SSF88697">
    <property type="entry name" value="PUA domain-like"/>
    <property type="match status" value="1"/>
</dbReference>
<dbReference type="PANTHER" id="PTHR43509">
    <property type="match status" value="1"/>
</dbReference>
<dbReference type="InterPro" id="IPR014729">
    <property type="entry name" value="Rossmann-like_a/b/a_fold"/>
</dbReference>
<organism evidence="10 11">
    <name type="scientific">Methanohalobium evestigatum (strain ATCC BAA-1072 / DSM 3721 / NBRC 107634 / OCM 161 / Z-7303)</name>
    <dbReference type="NCBI Taxonomy" id="644295"/>
    <lineage>
        <taxon>Archaea</taxon>
        <taxon>Methanobacteriati</taxon>
        <taxon>Methanobacteriota</taxon>
        <taxon>Stenosarchaea group</taxon>
        <taxon>Methanomicrobia</taxon>
        <taxon>Methanosarcinales</taxon>
        <taxon>Methanosarcinaceae</taxon>
        <taxon>Methanohalobium</taxon>
    </lineage>
</organism>
<dbReference type="HAMAP" id="MF_00066">
    <property type="entry name" value="Sulf_adenylyltr"/>
    <property type="match status" value="1"/>
</dbReference>
<dbReference type="STRING" id="644295.Metev_0880"/>
<dbReference type="InterPro" id="IPR020792">
    <property type="entry name" value="SO4_adenylyltransferase_pro"/>
</dbReference>
<gene>
    <name evidence="7" type="primary">sat</name>
    <name evidence="10" type="ordered locus">Metev_0880</name>
</gene>
<feature type="domain" description="Sulphate adenylyltransferase catalytic" evidence="8">
    <location>
        <begin position="169"/>
        <end position="379"/>
    </location>
</feature>
<dbReference type="UniPathway" id="UPA00140">
    <property type="reaction ID" value="UER00204"/>
</dbReference>
<evidence type="ECO:0000313" key="10">
    <source>
        <dbReference type="EMBL" id="ADI73778.1"/>
    </source>
</evidence>
<dbReference type="HOGENOM" id="CLU_022950_1_1_2"/>
<comment type="catalytic activity">
    <reaction evidence="7">
        <text>sulfate + ATP + H(+) = adenosine 5'-phosphosulfate + diphosphate</text>
        <dbReference type="Rhea" id="RHEA:18133"/>
        <dbReference type="ChEBI" id="CHEBI:15378"/>
        <dbReference type="ChEBI" id="CHEBI:16189"/>
        <dbReference type="ChEBI" id="CHEBI:30616"/>
        <dbReference type="ChEBI" id="CHEBI:33019"/>
        <dbReference type="ChEBI" id="CHEBI:58243"/>
        <dbReference type="EC" id="2.7.7.4"/>
    </reaction>
</comment>
<proteinExistence type="inferred from homology"/>
<protein>
    <recommendedName>
        <fullName evidence="7">Sulfate adenylyltransferase</fullName>
        <ecNumber evidence="7">2.7.7.4</ecNumber>
    </recommendedName>
    <alternativeName>
        <fullName evidence="7">ATP-sulfurylase</fullName>
    </alternativeName>
    <alternativeName>
        <fullName evidence="7">Sulfate adenylate transferase</fullName>
        <shortName evidence="7">SAT</shortName>
    </alternativeName>
</protein>
<dbReference type="Gene3D" id="3.40.50.620">
    <property type="entry name" value="HUPs"/>
    <property type="match status" value="1"/>
</dbReference>
<evidence type="ECO:0000256" key="2">
    <source>
        <dbReference type="ARBA" id="ARBA00022679"/>
    </source>
</evidence>
<comment type="pathway">
    <text evidence="1 7">Sulfur metabolism; hydrogen sulfide biosynthesis; sulfite from sulfate: step 1/3.</text>
</comment>
<dbReference type="NCBIfam" id="NF003166">
    <property type="entry name" value="PRK04149.1"/>
    <property type="match status" value="1"/>
</dbReference>
<keyword evidence="5 7" id="KW-0067">ATP-binding</keyword>
<dbReference type="KEGG" id="mev:Metev_0880"/>
<dbReference type="InterPro" id="IPR002650">
    <property type="entry name" value="Sulphate_adenylyltransferase"/>
</dbReference>
<evidence type="ECO:0000256" key="3">
    <source>
        <dbReference type="ARBA" id="ARBA00022695"/>
    </source>
</evidence>
<dbReference type="GO" id="GO:0004781">
    <property type="term" value="F:sulfate adenylyltransferase (ATP) activity"/>
    <property type="evidence" value="ECO:0007669"/>
    <property type="project" value="UniProtKB-UniRule"/>
</dbReference>
<dbReference type="EC" id="2.7.7.4" evidence="7"/>
<evidence type="ECO:0000259" key="8">
    <source>
        <dbReference type="Pfam" id="PF01747"/>
    </source>
</evidence>
<dbReference type="InterPro" id="IPR025980">
    <property type="entry name" value="ATP-Sase_PUA-like_dom"/>
</dbReference>
<evidence type="ECO:0000313" key="11">
    <source>
        <dbReference type="Proteomes" id="UP000000391"/>
    </source>
</evidence>
<dbReference type="AlphaFoldDB" id="D7E8V7"/>
<dbReference type="PANTHER" id="PTHR43509:SF1">
    <property type="entry name" value="SULFATE ADENYLYLTRANSFERASE"/>
    <property type="match status" value="1"/>
</dbReference>
<keyword evidence="3 7" id="KW-0548">Nucleotidyltransferase</keyword>
<comment type="similarity">
    <text evidence="6 7">Belongs to the sulfate adenylyltransferase family.</text>
</comment>
<feature type="domain" description="ATP-sulfurylase PUA-like" evidence="9">
    <location>
        <begin position="6"/>
        <end position="161"/>
    </location>
</feature>
<dbReference type="InterPro" id="IPR015947">
    <property type="entry name" value="PUA-like_sf"/>
</dbReference>
<sequence>MVEQQKPHGGKLIDRTLSNGEAEDIINRANDFQSIEIGPELVKDVENIASGLFSPLEGFLTSDDYERVLYDKRLSSGIPWTIPIVLDLSKEKASNLNPGDEVLLRHNNQPVALLNVDDVYKFNKRVHCEQVFGTTDDAHPGVAKIYQLNDRLVGGKINLLNETSTPFYEYALKPAETRSMFKEKDWEKVVGFQTRNVPHLGHEFIQKTALSLVDGLFINPVIGRKKSGDFKDNVILDSYESLIENYFPQDRATLGIFQTEMRYAGPREAIFHAIVRKNFGCTHFIVGRDHAGVGSFYHPFAAHEIFSEFDEEELGITPIFFKSFFYCKKCRGIANDKTCPHSEEQIVNFSGTRMREMLTNGERPPADSMRPEVADSILKYENPFVE</sequence>
<dbReference type="SUPFAM" id="SSF52374">
    <property type="entry name" value="Nucleotidylyl transferase"/>
    <property type="match status" value="1"/>
</dbReference>
<name>D7E8V7_METEZ</name>
<evidence type="ECO:0000256" key="4">
    <source>
        <dbReference type="ARBA" id="ARBA00022741"/>
    </source>
</evidence>
<dbReference type="Gene3D" id="3.10.400.10">
    <property type="entry name" value="Sulfate adenylyltransferase"/>
    <property type="match status" value="1"/>
</dbReference>
<dbReference type="Pfam" id="PF01747">
    <property type="entry name" value="ATP-sulfurylase"/>
    <property type="match status" value="1"/>
</dbReference>
<evidence type="ECO:0000256" key="5">
    <source>
        <dbReference type="ARBA" id="ARBA00022840"/>
    </source>
</evidence>
<dbReference type="NCBIfam" id="TIGR00339">
    <property type="entry name" value="sopT"/>
    <property type="match status" value="1"/>
</dbReference>
<dbReference type="CDD" id="cd00517">
    <property type="entry name" value="ATPS"/>
    <property type="match status" value="1"/>
</dbReference>
<dbReference type="GO" id="GO:0070814">
    <property type="term" value="P:hydrogen sulfide biosynthetic process"/>
    <property type="evidence" value="ECO:0007669"/>
    <property type="project" value="UniProtKB-UniRule"/>
</dbReference>
<reference evidence="10 11" key="1">
    <citation type="submission" date="2010-06" db="EMBL/GenBank/DDBJ databases">
        <title>Complete sequence chromosome of Methanohalobium evestigatum Z-7303.</title>
        <authorList>
            <consortium name="US DOE Joint Genome Institute"/>
            <person name="Lucas S."/>
            <person name="Copeland A."/>
            <person name="Lapidus A."/>
            <person name="Cheng J.-F."/>
            <person name="Bruce D."/>
            <person name="Goodwin L."/>
            <person name="Pitluck S."/>
            <person name="Saunders E."/>
            <person name="Detter J.C."/>
            <person name="Han C."/>
            <person name="Tapia R."/>
            <person name="Land M."/>
            <person name="Hauser L."/>
            <person name="Kyrpides N."/>
            <person name="Mikhailova N."/>
            <person name="Sieprawska-Lupa M."/>
            <person name="Whitman W.B."/>
            <person name="Anderson I."/>
            <person name="Woyke T."/>
        </authorList>
    </citation>
    <scope>NUCLEOTIDE SEQUENCE [LARGE SCALE GENOMIC DNA]</scope>
    <source>
        <strain evidence="11">ATCC BAA-1072 / DSM 3721 / NBRC 107634 / OCM 161 / Z-7303</strain>
    </source>
</reference>
<evidence type="ECO:0000256" key="6">
    <source>
        <dbReference type="ARBA" id="ARBA00037980"/>
    </source>
</evidence>
<dbReference type="Proteomes" id="UP000000391">
    <property type="component" value="Chromosome"/>
</dbReference>
<dbReference type="GeneID" id="9346509"/>
<dbReference type="GO" id="GO:0005524">
    <property type="term" value="F:ATP binding"/>
    <property type="evidence" value="ECO:0007669"/>
    <property type="project" value="UniProtKB-KW"/>
</dbReference>
<dbReference type="InterPro" id="IPR024951">
    <property type="entry name" value="Sulfurylase_cat_dom"/>
</dbReference>
<dbReference type="GO" id="GO:0000103">
    <property type="term" value="P:sulfate assimilation"/>
    <property type="evidence" value="ECO:0007669"/>
    <property type="project" value="UniProtKB-UniRule"/>
</dbReference>
<accession>D7E8V7</accession>
<evidence type="ECO:0000256" key="7">
    <source>
        <dbReference type="HAMAP-Rule" id="MF_00066"/>
    </source>
</evidence>
<keyword evidence="11" id="KW-1185">Reference proteome</keyword>
<dbReference type="EMBL" id="CP002069">
    <property type="protein sequence ID" value="ADI73778.1"/>
    <property type="molecule type" value="Genomic_DNA"/>
</dbReference>
<keyword evidence="2 7" id="KW-0808">Transferase</keyword>
<keyword evidence="4 7" id="KW-0547">Nucleotide-binding</keyword>
<dbReference type="Pfam" id="PF14306">
    <property type="entry name" value="PUA_2"/>
    <property type="match status" value="1"/>
</dbReference>
<evidence type="ECO:0000259" key="9">
    <source>
        <dbReference type="Pfam" id="PF14306"/>
    </source>
</evidence>